<dbReference type="PROSITE" id="PS51330">
    <property type="entry name" value="DHFR_2"/>
    <property type="match status" value="1"/>
</dbReference>
<dbReference type="SUPFAM" id="SSF53597">
    <property type="entry name" value="Dihydrofolate reductase-like"/>
    <property type="match status" value="1"/>
</dbReference>
<dbReference type="InterPro" id="IPR024072">
    <property type="entry name" value="DHFR-like_dom_sf"/>
</dbReference>
<evidence type="ECO:0000313" key="11">
    <source>
        <dbReference type="EMBL" id="RCU49944.1"/>
    </source>
</evidence>
<evidence type="ECO:0000256" key="8">
    <source>
        <dbReference type="PIRNR" id="PIRNR000194"/>
    </source>
</evidence>
<name>A0A368NJX2_9GAMM</name>
<dbReference type="UniPathway" id="UPA00077">
    <property type="reaction ID" value="UER00158"/>
</dbReference>
<dbReference type="GO" id="GO:0070401">
    <property type="term" value="F:NADP+ binding"/>
    <property type="evidence" value="ECO:0007669"/>
    <property type="project" value="UniProtKB-ARBA"/>
</dbReference>
<dbReference type="PANTHER" id="PTHR48069:SF3">
    <property type="entry name" value="DIHYDROFOLATE REDUCTASE"/>
    <property type="match status" value="1"/>
</dbReference>
<dbReference type="FunFam" id="3.40.430.10:FF:000001">
    <property type="entry name" value="Dihydrofolate reductase"/>
    <property type="match status" value="1"/>
</dbReference>
<dbReference type="RefSeq" id="WP_114338231.1">
    <property type="nucleotide sequence ID" value="NZ_QPID01000005.1"/>
</dbReference>
<dbReference type="GO" id="GO:0004146">
    <property type="term" value="F:dihydrofolate reductase activity"/>
    <property type="evidence" value="ECO:0007669"/>
    <property type="project" value="UniProtKB-EC"/>
</dbReference>
<evidence type="ECO:0000256" key="7">
    <source>
        <dbReference type="ARBA" id="ARBA00025067"/>
    </source>
</evidence>
<dbReference type="InterPro" id="IPR012259">
    <property type="entry name" value="DHFR"/>
</dbReference>
<dbReference type="OrthoDB" id="9804315at2"/>
<dbReference type="InterPro" id="IPR017925">
    <property type="entry name" value="DHFR_CS"/>
</dbReference>
<accession>A0A368NJX2</accession>
<evidence type="ECO:0000259" key="10">
    <source>
        <dbReference type="PROSITE" id="PS51330"/>
    </source>
</evidence>
<evidence type="ECO:0000256" key="5">
    <source>
        <dbReference type="ARBA" id="ARBA00022857"/>
    </source>
</evidence>
<protein>
    <recommendedName>
        <fullName evidence="3 8">Dihydrofolate reductase</fullName>
        <ecNumber evidence="3 8">1.5.1.3</ecNumber>
    </recommendedName>
</protein>
<reference evidence="11 12" key="1">
    <citation type="submission" date="2018-07" db="EMBL/GenBank/DDBJ databases">
        <title>Corallincola holothuriorum sp. nov., a new facultative anaerobe isolated from sea cucumber Apostichopus japonicus.</title>
        <authorList>
            <person name="Xia H."/>
        </authorList>
    </citation>
    <scope>NUCLEOTIDE SEQUENCE [LARGE SCALE GENOMIC DNA]</scope>
    <source>
        <strain evidence="11 12">C4</strain>
    </source>
</reference>
<gene>
    <name evidence="11" type="ORF">DU002_09970</name>
</gene>
<keyword evidence="12" id="KW-1185">Reference proteome</keyword>
<sequence length="161" mass="18246">MMISLVAAMANGRVIGRDNKMPWHLPADLKHFKATTLGKPVVMGRKTFESIGRPLPGRQNIVITRDARWQADGVTVVHGVEQALVAAGPVEELMVIGGGNIYQQLLPRAERLYLTFIELDTQGDAWFPDYQPELWREIDSVAHQPDEKNPYHYRFVTLVRK</sequence>
<evidence type="ECO:0000256" key="6">
    <source>
        <dbReference type="ARBA" id="ARBA00023002"/>
    </source>
</evidence>
<evidence type="ECO:0000256" key="3">
    <source>
        <dbReference type="ARBA" id="ARBA00012856"/>
    </source>
</evidence>
<comment type="catalytic activity">
    <reaction evidence="8">
        <text>(6S)-5,6,7,8-tetrahydrofolate + NADP(+) = 7,8-dihydrofolate + NADPH + H(+)</text>
        <dbReference type="Rhea" id="RHEA:15009"/>
        <dbReference type="ChEBI" id="CHEBI:15378"/>
        <dbReference type="ChEBI" id="CHEBI:57451"/>
        <dbReference type="ChEBI" id="CHEBI:57453"/>
        <dbReference type="ChEBI" id="CHEBI:57783"/>
        <dbReference type="ChEBI" id="CHEBI:58349"/>
        <dbReference type="EC" id="1.5.1.3"/>
    </reaction>
</comment>
<dbReference type="InterPro" id="IPR001796">
    <property type="entry name" value="DHFR_dom"/>
</dbReference>
<dbReference type="EC" id="1.5.1.3" evidence="3 8"/>
<proteinExistence type="inferred from homology"/>
<feature type="domain" description="DHFR" evidence="10">
    <location>
        <begin position="2"/>
        <end position="160"/>
    </location>
</feature>
<organism evidence="11 12">
    <name type="scientific">Corallincola holothuriorum</name>
    <dbReference type="NCBI Taxonomy" id="2282215"/>
    <lineage>
        <taxon>Bacteria</taxon>
        <taxon>Pseudomonadati</taxon>
        <taxon>Pseudomonadota</taxon>
        <taxon>Gammaproteobacteria</taxon>
        <taxon>Alteromonadales</taxon>
        <taxon>Psychromonadaceae</taxon>
        <taxon>Corallincola</taxon>
    </lineage>
</organism>
<evidence type="ECO:0000256" key="1">
    <source>
        <dbReference type="ARBA" id="ARBA00004903"/>
    </source>
</evidence>
<dbReference type="Pfam" id="PF00186">
    <property type="entry name" value="DHFR_1"/>
    <property type="match status" value="1"/>
</dbReference>
<comment type="function">
    <text evidence="7 8">Key enzyme in folate metabolism. Catalyzes an essential reaction for de novo glycine and purine synthesis, and for DNA precursor synthesis.</text>
</comment>
<dbReference type="GO" id="GO:0046655">
    <property type="term" value="P:folic acid metabolic process"/>
    <property type="evidence" value="ECO:0007669"/>
    <property type="project" value="TreeGrafter"/>
</dbReference>
<evidence type="ECO:0000313" key="12">
    <source>
        <dbReference type="Proteomes" id="UP000252558"/>
    </source>
</evidence>
<comment type="pathway">
    <text evidence="1 8">Cofactor biosynthesis; tetrahydrofolate biosynthesis; 5,6,7,8-tetrahydrofolate from 7,8-dihydrofolate: step 1/1.</text>
</comment>
<evidence type="ECO:0000256" key="2">
    <source>
        <dbReference type="ARBA" id="ARBA00009539"/>
    </source>
</evidence>
<dbReference type="GO" id="GO:0006730">
    <property type="term" value="P:one-carbon metabolic process"/>
    <property type="evidence" value="ECO:0007669"/>
    <property type="project" value="UniProtKB-KW"/>
</dbReference>
<comment type="caution">
    <text evidence="11">The sequence shown here is derived from an EMBL/GenBank/DDBJ whole genome shotgun (WGS) entry which is preliminary data.</text>
</comment>
<dbReference type="GO" id="GO:0046452">
    <property type="term" value="P:dihydrofolate metabolic process"/>
    <property type="evidence" value="ECO:0007669"/>
    <property type="project" value="TreeGrafter"/>
</dbReference>
<dbReference type="GO" id="GO:0005829">
    <property type="term" value="C:cytosol"/>
    <property type="evidence" value="ECO:0007669"/>
    <property type="project" value="TreeGrafter"/>
</dbReference>
<dbReference type="GO" id="GO:0046654">
    <property type="term" value="P:tetrahydrofolate biosynthetic process"/>
    <property type="evidence" value="ECO:0007669"/>
    <property type="project" value="UniProtKB-UniPathway"/>
</dbReference>
<dbReference type="PIRSF" id="PIRSF000194">
    <property type="entry name" value="DHFR"/>
    <property type="match status" value="1"/>
</dbReference>
<dbReference type="Proteomes" id="UP000252558">
    <property type="component" value="Unassembled WGS sequence"/>
</dbReference>
<evidence type="ECO:0000256" key="9">
    <source>
        <dbReference type="RuleBase" id="RU004474"/>
    </source>
</evidence>
<keyword evidence="5 8" id="KW-0521">NADP</keyword>
<keyword evidence="4 8" id="KW-0554">One-carbon metabolism</keyword>
<dbReference type="AlphaFoldDB" id="A0A368NJX2"/>
<comment type="similarity">
    <text evidence="2 8 9">Belongs to the dihydrofolate reductase family.</text>
</comment>
<dbReference type="Gene3D" id="3.40.430.10">
    <property type="entry name" value="Dihydrofolate Reductase, subunit A"/>
    <property type="match status" value="1"/>
</dbReference>
<dbReference type="PANTHER" id="PTHR48069">
    <property type="entry name" value="DIHYDROFOLATE REDUCTASE"/>
    <property type="match status" value="1"/>
</dbReference>
<keyword evidence="6 8" id="KW-0560">Oxidoreductase</keyword>
<dbReference type="NCBIfam" id="NF008037">
    <property type="entry name" value="PRK10769.1"/>
    <property type="match status" value="1"/>
</dbReference>
<dbReference type="PROSITE" id="PS00075">
    <property type="entry name" value="DHFR_1"/>
    <property type="match status" value="1"/>
</dbReference>
<dbReference type="PRINTS" id="PR00070">
    <property type="entry name" value="DHFR"/>
</dbReference>
<dbReference type="CDD" id="cd00209">
    <property type="entry name" value="DHFR"/>
    <property type="match status" value="1"/>
</dbReference>
<dbReference type="EMBL" id="QPID01000005">
    <property type="protein sequence ID" value="RCU49944.1"/>
    <property type="molecule type" value="Genomic_DNA"/>
</dbReference>
<evidence type="ECO:0000256" key="4">
    <source>
        <dbReference type="ARBA" id="ARBA00022563"/>
    </source>
</evidence>